<keyword evidence="2" id="KW-1185">Reference proteome</keyword>
<comment type="caution">
    <text evidence="1">The sequence shown here is derived from an EMBL/GenBank/DDBJ whole genome shotgun (WGS) entry which is preliminary data.</text>
</comment>
<dbReference type="OrthoDB" id="8912228at2"/>
<dbReference type="EMBL" id="BIFH01000018">
    <property type="protein sequence ID" value="GCD95712.1"/>
    <property type="molecule type" value="Genomic_DNA"/>
</dbReference>
<name>A0A401YM73_9ACTN</name>
<dbReference type="AlphaFoldDB" id="A0A401YM73"/>
<dbReference type="InterPro" id="IPR036038">
    <property type="entry name" value="Aminotransferase-like"/>
</dbReference>
<proteinExistence type="predicted"/>
<dbReference type="Gene3D" id="3.20.10.10">
    <property type="entry name" value="D-amino Acid Aminotransferase, subunit A, domain 2"/>
    <property type="match status" value="1"/>
</dbReference>
<dbReference type="Gene3D" id="3.30.470.10">
    <property type="match status" value="1"/>
</dbReference>
<accession>A0A401YM73</accession>
<dbReference type="InterPro" id="IPR043132">
    <property type="entry name" value="BCAT-like_C"/>
</dbReference>
<protein>
    <recommendedName>
        <fullName evidence="3">Class IV aminotransferase</fullName>
    </recommendedName>
</protein>
<evidence type="ECO:0000313" key="2">
    <source>
        <dbReference type="Proteomes" id="UP000286931"/>
    </source>
</evidence>
<evidence type="ECO:0008006" key="3">
    <source>
        <dbReference type="Google" id="ProtNLM"/>
    </source>
</evidence>
<dbReference type="NCBIfam" id="NF006734">
    <property type="entry name" value="PRK09266.1"/>
    <property type="match status" value="1"/>
</dbReference>
<dbReference type="Pfam" id="PF01063">
    <property type="entry name" value="Aminotran_4"/>
    <property type="match status" value="1"/>
</dbReference>
<dbReference type="RefSeq" id="WP_126637813.1">
    <property type="nucleotide sequence ID" value="NZ_BIFH01000018.1"/>
</dbReference>
<reference evidence="1 2" key="1">
    <citation type="submission" date="2018-12" db="EMBL/GenBank/DDBJ databases">
        <title>Draft genome sequence of Embleya hyalina NBRC 13850T.</title>
        <authorList>
            <person name="Komaki H."/>
            <person name="Hosoyama A."/>
            <person name="Kimura A."/>
            <person name="Ichikawa N."/>
            <person name="Tamura T."/>
        </authorList>
    </citation>
    <scope>NUCLEOTIDE SEQUENCE [LARGE SCALE GENOMIC DNA]</scope>
    <source>
        <strain evidence="1 2">NBRC 13850</strain>
    </source>
</reference>
<dbReference type="SUPFAM" id="SSF56752">
    <property type="entry name" value="D-aminoacid aminotransferase-like PLP-dependent enzymes"/>
    <property type="match status" value="1"/>
</dbReference>
<sequence>MGDLVGARVEVDGRATTVDRLHAVAVGGYGHFTAMQVRGGRVRGLADHLRRLDAANRELFGSALDGDLVRRYIRHALADDVLDASVRVHVFAADEDGAVAVLVTVRPPGDMSGAPQALRSVPYLRSVAHIKRVGDFGQAHYRRLVAREGFDEALLTGPDGVVAEGAITNIVFHDGTSLVWPNAPVLEGITMQLLERALSTGPLPSRRGPVHLSEVGSFRAAFVTNSRGIAPVRLIDDVRIPVDTALTATLAELYGSVGWDRI</sequence>
<gene>
    <name evidence="1" type="ORF">EHYA_03395</name>
</gene>
<evidence type="ECO:0000313" key="1">
    <source>
        <dbReference type="EMBL" id="GCD95712.1"/>
    </source>
</evidence>
<dbReference type="InterPro" id="IPR043131">
    <property type="entry name" value="BCAT-like_N"/>
</dbReference>
<dbReference type="GO" id="GO:0003824">
    <property type="term" value="F:catalytic activity"/>
    <property type="evidence" value="ECO:0007669"/>
    <property type="project" value="InterPro"/>
</dbReference>
<dbReference type="Proteomes" id="UP000286931">
    <property type="component" value="Unassembled WGS sequence"/>
</dbReference>
<organism evidence="1 2">
    <name type="scientific">Embleya hyalina</name>
    <dbReference type="NCBI Taxonomy" id="516124"/>
    <lineage>
        <taxon>Bacteria</taxon>
        <taxon>Bacillati</taxon>
        <taxon>Actinomycetota</taxon>
        <taxon>Actinomycetes</taxon>
        <taxon>Kitasatosporales</taxon>
        <taxon>Streptomycetaceae</taxon>
        <taxon>Embleya</taxon>
    </lineage>
</organism>
<dbReference type="InterPro" id="IPR001544">
    <property type="entry name" value="Aminotrans_IV"/>
</dbReference>